<dbReference type="CDD" id="cd24025">
    <property type="entry name" value="ASKHA_NBD_ParM_pCBH-like"/>
    <property type="match status" value="1"/>
</dbReference>
<comment type="caution">
    <text evidence="3">The sequence shown here is derived from an EMBL/GenBank/DDBJ whole genome shotgun (WGS) entry which is preliminary data.</text>
</comment>
<dbReference type="EMBL" id="PEBV01000060">
    <property type="protein sequence ID" value="PTQ50939.1"/>
    <property type="molecule type" value="Genomic_DNA"/>
</dbReference>
<dbReference type="Proteomes" id="UP000244180">
    <property type="component" value="Unassembled WGS sequence"/>
</dbReference>
<reference evidence="3 4" key="1">
    <citation type="submission" date="2017-08" db="EMBL/GenBank/DDBJ databases">
        <title>Burning lignite coal seam in the remote Altai Mountains harbors a hydrogen-driven thermophilic microbial community.</title>
        <authorList>
            <person name="Kadnikov V.V."/>
            <person name="Mardanov A.V."/>
            <person name="Ivasenko D."/>
            <person name="Beletsky A.V."/>
            <person name="Karnachuk O.V."/>
            <person name="Ravin N.V."/>
        </authorList>
    </citation>
    <scope>NUCLEOTIDE SEQUENCE [LARGE SCALE GENOMIC DNA]</scope>
    <source>
        <strain evidence="3">AL33</strain>
    </source>
</reference>
<accession>A0A2T5G432</accession>
<dbReference type="Pfam" id="PF17989">
    <property type="entry name" value="ALP_N"/>
    <property type="match status" value="1"/>
</dbReference>
<sequence length="355" mass="39675">MRIAVDVGYGYTKGISDTGKWNVFPSVVAPAQDRTMMALFGGDGREDEYVRLREGGDVSERFIGTLALRSPLAAYAIARDRVDHPATRLLLAAAVARLMPEVQNSGIHLITGLPFEHYRTQRERFESMLRNLDVTVEFPEAGKVRRVRFERVTLFVQGGASIYAWLFDDFGRLKRHDLWMSGAVVSAVNVGFRTVDIVSFRLGDRVTLEPALSFTIEDELGGIMVRRMVQDAFYRETGYRPSLAQVEEILGGGGTVRFEGRLYDFGDTLRQARRMIAEAIRDHLIARLGDRLSFIHTILLTGGGALELKPYLDLGRVAVEVDGDGQFADARGYLILGRMIEAQERARVTPESLSK</sequence>
<protein>
    <submittedName>
        <fullName evidence="3">Uncharacterized protein</fullName>
    </submittedName>
</protein>
<name>A0A2T5G432_HYDSH</name>
<evidence type="ECO:0000259" key="2">
    <source>
        <dbReference type="Pfam" id="PF21522"/>
    </source>
</evidence>
<dbReference type="InterPro" id="IPR043129">
    <property type="entry name" value="ATPase_NBD"/>
</dbReference>
<dbReference type="Gene3D" id="3.30.420.40">
    <property type="match status" value="2"/>
</dbReference>
<evidence type="ECO:0000313" key="3">
    <source>
        <dbReference type="EMBL" id="PTQ50939.1"/>
    </source>
</evidence>
<organism evidence="3 4">
    <name type="scientific">Hydrogenibacillus schlegelii</name>
    <name type="common">Bacillus schlegelii</name>
    <dbReference type="NCBI Taxonomy" id="1484"/>
    <lineage>
        <taxon>Bacteria</taxon>
        <taxon>Bacillati</taxon>
        <taxon>Bacillota</taxon>
        <taxon>Bacilli</taxon>
        <taxon>Bacillales</taxon>
        <taxon>Bacillales Family X. Incertae Sedis</taxon>
        <taxon>Hydrogenibacillus</taxon>
    </lineage>
</organism>
<evidence type="ECO:0000259" key="1">
    <source>
        <dbReference type="Pfam" id="PF17989"/>
    </source>
</evidence>
<dbReference type="InterPro" id="IPR049067">
    <property type="entry name" value="MreB-like_C"/>
</dbReference>
<dbReference type="Pfam" id="PF21522">
    <property type="entry name" value="MreB-like_C"/>
    <property type="match status" value="1"/>
</dbReference>
<dbReference type="RefSeq" id="WP_273000788.1">
    <property type="nucleotide sequence ID" value="NZ_PEBV01000060.1"/>
</dbReference>
<feature type="domain" description="Actin homologue MreB-like C-terminal" evidence="2">
    <location>
        <begin position="188"/>
        <end position="312"/>
    </location>
</feature>
<evidence type="ECO:0000313" key="4">
    <source>
        <dbReference type="Proteomes" id="UP000244180"/>
    </source>
</evidence>
<proteinExistence type="predicted"/>
<dbReference type="AlphaFoldDB" id="A0A2T5G432"/>
<gene>
    <name evidence="3" type="ORF">HSCHL_2028</name>
</gene>
<dbReference type="InterPro" id="IPR040607">
    <property type="entry name" value="ALP_N"/>
</dbReference>
<dbReference type="SUPFAM" id="SSF53067">
    <property type="entry name" value="Actin-like ATPase domain"/>
    <property type="match status" value="2"/>
</dbReference>
<feature type="domain" description="Actin-like protein N-terminal" evidence="1">
    <location>
        <begin position="4"/>
        <end position="158"/>
    </location>
</feature>